<organism evidence="8 9">
    <name type="scientific">Agrococcus versicolor</name>
    <dbReference type="NCBI Taxonomy" id="501482"/>
    <lineage>
        <taxon>Bacteria</taxon>
        <taxon>Bacillati</taxon>
        <taxon>Actinomycetota</taxon>
        <taxon>Actinomycetes</taxon>
        <taxon>Micrococcales</taxon>
        <taxon>Microbacteriaceae</taxon>
        <taxon>Agrococcus</taxon>
    </lineage>
</organism>
<dbReference type="InterPro" id="IPR051539">
    <property type="entry name" value="T4SS-coupling_protein"/>
</dbReference>
<evidence type="ECO:0000256" key="5">
    <source>
        <dbReference type="ARBA" id="ARBA00023136"/>
    </source>
</evidence>
<evidence type="ECO:0000256" key="6">
    <source>
        <dbReference type="SAM" id="Phobius"/>
    </source>
</evidence>
<reference evidence="8 9" key="1">
    <citation type="journal article" date="2019" name="Int. J. Syst. Evol. Microbiol.">
        <title>The Global Catalogue of Microorganisms (GCM) 10K type strain sequencing project: providing services to taxonomists for standard genome sequencing and annotation.</title>
        <authorList>
            <consortium name="The Broad Institute Genomics Platform"/>
            <consortium name="The Broad Institute Genome Sequencing Center for Infectious Disease"/>
            <person name="Wu L."/>
            <person name="Ma J."/>
        </authorList>
    </citation>
    <scope>NUCLEOTIDE SEQUENCE [LARGE SCALE GENOMIC DNA]</scope>
    <source>
        <strain evidence="8 9">JCM 16026</strain>
    </source>
</reference>
<proteinExistence type="predicted"/>
<feature type="transmembrane region" description="Helical" evidence="6">
    <location>
        <begin position="71"/>
        <end position="93"/>
    </location>
</feature>
<keyword evidence="4 6" id="KW-1133">Transmembrane helix</keyword>
<evidence type="ECO:0000256" key="2">
    <source>
        <dbReference type="ARBA" id="ARBA00022475"/>
    </source>
</evidence>
<keyword evidence="2" id="KW-1003">Cell membrane</keyword>
<evidence type="ECO:0000259" key="7">
    <source>
        <dbReference type="Pfam" id="PF12696"/>
    </source>
</evidence>
<dbReference type="RefSeq" id="WP_344339295.1">
    <property type="nucleotide sequence ID" value="NZ_BAAAQT010000001.1"/>
</dbReference>
<gene>
    <name evidence="8" type="ORF">GCM10009846_01360</name>
</gene>
<dbReference type="SUPFAM" id="SSF52540">
    <property type="entry name" value="P-loop containing nucleoside triphosphate hydrolases"/>
    <property type="match status" value="1"/>
</dbReference>
<evidence type="ECO:0000256" key="4">
    <source>
        <dbReference type="ARBA" id="ARBA00022989"/>
    </source>
</evidence>
<keyword evidence="5 6" id="KW-0472">Membrane</keyword>
<comment type="caution">
    <text evidence="8">The sequence shown here is derived from an EMBL/GenBank/DDBJ whole genome shotgun (WGS) entry which is preliminary data.</text>
</comment>
<dbReference type="InterPro" id="IPR027417">
    <property type="entry name" value="P-loop_NTPase"/>
</dbReference>
<dbReference type="Pfam" id="PF12696">
    <property type="entry name" value="TraG-D_C"/>
    <property type="match status" value="1"/>
</dbReference>
<evidence type="ECO:0000313" key="9">
    <source>
        <dbReference type="Proteomes" id="UP001501599"/>
    </source>
</evidence>
<accession>A0ABN3AIR1</accession>
<evidence type="ECO:0000256" key="1">
    <source>
        <dbReference type="ARBA" id="ARBA00004651"/>
    </source>
</evidence>
<name>A0ABN3AIR1_9MICO</name>
<evidence type="ECO:0000256" key="3">
    <source>
        <dbReference type="ARBA" id="ARBA00022692"/>
    </source>
</evidence>
<sequence>MSSTRKTSPGGDAGGAVLLILVLAGLGLYAAVWGVMSLSHQLDGTGADVPVNPIEFVAALTAGSLAWAPSALMLGIAATVLVAVVVIDGAFLIGRARGKRSRVDVAARHMGRGRDVEGLTKQNAVAIAKRLGVDAAPGVVVGKSVATGATLYGSWEDLHVVIAGPRTGKTTSLVTPAVVEAPGAVVTTSNKRDVVDATRDVRAKRGQVWVFDPQGVAEEPATWWWDPLSYVTDDEKARTLATHFATGSRDASAKTDAYFDGAGLVLLAGLLLAAAVDRRPITDVYRWLTRPTDETAADVLRERYPVISDQLLGAMQSPEKQRGGIYGTAQQMAACLTNSRILPWVTPPEGADKWTRQAFDPHAFVQHTDTVYALSKEGAGNAGLLVTALTVAVIEAAEDLAKRSPNGRLVTPMLGVLDEAANVCRWRDLPSLYSHYGSRGIILMTVLQSWSQGVDVWTESGMKKLWSAANIATYLGGVKETGFLEDLSKLVGSYDRVTSSVTSGQRTSVSRSLQRDRILDVDELSALPRGRAVVLASGSRATLVRSLPWMAGQHADAIRASIQAHDPHSASTLEDAYVSLASMQAADREQQEAA</sequence>
<dbReference type="Gene3D" id="3.40.50.300">
    <property type="entry name" value="P-loop containing nucleotide triphosphate hydrolases"/>
    <property type="match status" value="1"/>
</dbReference>
<feature type="transmembrane region" description="Helical" evidence="6">
    <location>
        <begin position="257"/>
        <end position="276"/>
    </location>
</feature>
<dbReference type="InterPro" id="IPR032689">
    <property type="entry name" value="TraG-D_C"/>
</dbReference>
<keyword evidence="9" id="KW-1185">Reference proteome</keyword>
<dbReference type="CDD" id="cd01127">
    <property type="entry name" value="TrwB_TraG_TraD_VirD4"/>
    <property type="match status" value="1"/>
</dbReference>
<feature type="transmembrane region" description="Helical" evidence="6">
    <location>
        <begin position="12"/>
        <end position="36"/>
    </location>
</feature>
<keyword evidence="3 6" id="KW-0812">Transmembrane</keyword>
<dbReference type="PANTHER" id="PTHR37937:SF1">
    <property type="entry name" value="CONJUGATIVE TRANSFER: DNA TRANSPORT"/>
    <property type="match status" value="1"/>
</dbReference>
<dbReference type="Proteomes" id="UP001501599">
    <property type="component" value="Unassembled WGS sequence"/>
</dbReference>
<dbReference type="PANTHER" id="PTHR37937">
    <property type="entry name" value="CONJUGATIVE TRANSFER: DNA TRANSPORT"/>
    <property type="match status" value="1"/>
</dbReference>
<comment type="subcellular location">
    <subcellularLocation>
        <location evidence="1">Cell membrane</location>
        <topology evidence="1">Multi-pass membrane protein</topology>
    </subcellularLocation>
</comment>
<dbReference type="EMBL" id="BAAAQT010000001">
    <property type="protein sequence ID" value="GAA2170554.1"/>
    <property type="molecule type" value="Genomic_DNA"/>
</dbReference>
<feature type="domain" description="TraD/TraG TraM recognition site" evidence="7">
    <location>
        <begin position="412"/>
        <end position="529"/>
    </location>
</feature>
<protein>
    <recommendedName>
        <fullName evidence="7">TraD/TraG TraM recognition site domain-containing protein</fullName>
    </recommendedName>
</protein>
<evidence type="ECO:0000313" key="8">
    <source>
        <dbReference type="EMBL" id="GAA2170554.1"/>
    </source>
</evidence>